<dbReference type="STRING" id="301148.B4135_3514"/>
<evidence type="ECO:0000256" key="1">
    <source>
        <dbReference type="SAM" id="MobiDB-lite"/>
    </source>
</evidence>
<organism evidence="2 3">
    <name type="scientific">Caldibacillus debilis</name>
    <dbReference type="NCBI Taxonomy" id="301148"/>
    <lineage>
        <taxon>Bacteria</taxon>
        <taxon>Bacillati</taxon>
        <taxon>Bacillota</taxon>
        <taxon>Bacilli</taxon>
        <taxon>Bacillales</taxon>
        <taxon>Bacillaceae</taxon>
        <taxon>Caldibacillus</taxon>
    </lineage>
</organism>
<sequence>MVGARPSFFGGKPRLLPAGSFKIRLTGRGITAIMANKKGIPLKQSREAGKVNDRGKTGKGMMRPFSLKTKGAPCRQNGRALF</sequence>
<proteinExistence type="predicted"/>
<gene>
    <name evidence="2" type="ORF">B4135_3514</name>
</gene>
<dbReference type="EMBL" id="LQYT01000119">
    <property type="protein sequence ID" value="KYD10339.1"/>
    <property type="molecule type" value="Genomic_DNA"/>
</dbReference>
<feature type="compositionally biased region" description="Basic and acidic residues" evidence="1">
    <location>
        <begin position="44"/>
        <end position="56"/>
    </location>
</feature>
<dbReference type="Proteomes" id="UP000075683">
    <property type="component" value="Unassembled WGS sequence"/>
</dbReference>
<feature type="region of interest" description="Disordered" evidence="1">
    <location>
        <begin position="43"/>
        <end position="82"/>
    </location>
</feature>
<protein>
    <submittedName>
        <fullName evidence="2">Uncharacterized protein</fullName>
    </submittedName>
</protein>
<evidence type="ECO:0000313" key="3">
    <source>
        <dbReference type="Proteomes" id="UP000075683"/>
    </source>
</evidence>
<reference evidence="2 3" key="1">
    <citation type="submission" date="2016-01" db="EMBL/GenBank/DDBJ databases">
        <title>Draft Genome Sequences of Seven Thermophilic Sporeformers Isolated from Foods.</title>
        <authorList>
            <person name="Berendsen E.M."/>
            <person name="Wells-Bennik M.H."/>
            <person name="Krawcyk A.O."/>
            <person name="De Jong A."/>
            <person name="Holsappel S."/>
            <person name="Eijlander R.T."/>
            <person name="Kuipers O.P."/>
        </authorList>
    </citation>
    <scope>NUCLEOTIDE SEQUENCE [LARGE SCALE GENOMIC DNA]</scope>
    <source>
        <strain evidence="2 3">B4135</strain>
    </source>
</reference>
<evidence type="ECO:0000313" key="2">
    <source>
        <dbReference type="EMBL" id="KYD10339.1"/>
    </source>
</evidence>
<dbReference type="AlphaFoldDB" id="A0A150LEA4"/>
<comment type="caution">
    <text evidence="2">The sequence shown here is derived from an EMBL/GenBank/DDBJ whole genome shotgun (WGS) entry which is preliminary data.</text>
</comment>
<name>A0A150LEA4_9BACI</name>
<accession>A0A150LEA4</accession>